<comment type="catalytic activity">
    <reaction evidence="5">
        <text>L-threonyl-[protein] + ATP = O-phospho-L-threonyl-[protein] + ADP + H(+)</text>
        <dbReference type="Rhea" id="RHEA:46608"/>
        <dbReference type="Rhea" id="RHEA-COMP:11060"/>
        <dbReference type="Rhea" id="RHEA-COMP:11605"/>
        <dbReference type="ChEBI" id="CHEBI:15378"/>
        <dbReference type="ChEBI" id="CHEBI:30013"/>
        <dbReference type="ChEBI" id="CHEBI:30616"/>
        <dbReference type="ChEBI" id="CHEBI:61977"/>
        <dbReference type="ChEBI" id="CHEBI:456216"/>
        <dbReference type="EC" id="2.7.11.1"/>
    </reaction>
</comment>
<feature type="domain" description="Protein kinase" evidence="9">
    <location>
        <begin position="1"/>
        <end position="255"/>
    </location>
</feature>
<feature type="compositionally biased region" description="Basic and acidic residues" evidence="8">
    <location>
        <begin position="269"/>
        <end position="278"/>
    </location>
</feature>
<evidence type="ECO:0000256" key="2">
    <source>
        <dbReference type="ARBA" id="ARBA00022741"/>
    </source>
</evidence>
<keyword evidence="1" id="KW-0808">Transferase</keyword>
<dbReference type="CDD" id="cd13999">
    <property type="entry name" value="STKc_MAP3K-like"/>
    <property type="match status" value="1"/>
</dbReference>
<dbReference type="InterPro" id="IPR011009">
    <property type="entry name" value="Kinase-like_dom_sf"/>
</dbReference>
<evidence type="ECO:0000256" key="8">
    <source>
        <dbReference type="SAM" id="MobiDB-lite"/>
    </source>
</evidence>
<evidence type="ECO:0000256" key="6">
    <source>
        <dbReference type="ARBA" id="ARBA00048679"/>
    </source>
</evidence>
<evidence type="ECO:0000259" key="9">
    <source>
        <dbReference type="PROSITE" id="PS50011"/>
    </source>
</evidence>
<dbReference type="GO" id="GO:0005524">
    <property type="term" value="F:ATP binding"/>
    <property type="evidence" value="ECO:0007669"/>
    <property type="project" value="UniProtKB-UniRule"/>
</dbReference>
<dbReference type="PROSITE" id="PS00109">
    <property type="entry name" value="PROTEIN_KINASE_TYR"/>
    <property type="match status" value="1"/>
</dbReference>
<accession>A0A6B2L6J4</accession>
<evidence type="ECO:0000256" key="4">
    <source>
        <dbReference type="ARBA" id="ARBA00022840"/>
    </source>
</evidence>
<dbReference type="PANTHER" id="PTHR44329">
    <property type="entry name" value="SERINE/THREONINE-PROTEIN KINASE TNNI3K-RELATED"/>
    <property type="match status" value="1"/>
</dbReference>
<evidence type="ECO:0000256" key="7">
    <source>
        <dbReference type="PROSITE-ProRule" id="PRU10141"/>
    </source>
</evidence>
<dbReference type="PROSITE" id="PS50011">
    <property type="entry name" value="PROTEIN_KINASE_DOM"/>
    <property type="match status" value="1"/>
</dbReference>
<evidence type="ECO:0000256" key="5">
    <source>
        <dbReference type="ARBA" id="ARBA00047899"/>
    </source>
</evidence>
<dbReference type="SUPFAM" id="SSF56112">
    <property type="entry name" value="Protein kinase-like (PK-like)"/>
    <property type="match status" value="1"/>
</dbReference>
<dbReference type="InterPro" id="IPR017441">
    <property type="entry name" value="Protein_kinase_ATP_BS"/>
</dbReference>
<dbReference type="InterPro" id="IPR001245">
    <property type="entry name" value="Ser-Thr/Tyr_kinase_cat_dom"/>
</dbReference>
<feature type="region of interest" description="Disordered" evidence="8">
    <location>
        <begin position="269"/>
        <end position="384"/>
    </location>
</feature>
<dbReference type="GO" id="GO:0004674">
    <property type="term" value="F:protein serine/threonine kinase activity"/>
    <property type="evidence" value="ECO:0007669"/>
    <property type="project" value="UniProtKB-EC"/>
</dbReference>
<evidence type="ECO:0000256" key="1">
    <source>
        <dbReference type="ARBA" id="ARBA00022679"/>
    </source>
</evidence>
<evidence type="ECO:0000313" key="10">
    <source>
        <dbReference type="EMBL" id="NDV32497.1"/>
    </source>
</evidence>
<dbReference type="PROSITE" id="PS00107">
    <property type="entry name" value="PROTEIN_KINASE_ATP"/>
    <property type="match status" value="1"/>
</dbReference>
<protein>
    <recommendedName>
        <fullName evidence="9">Protein kinase domain-containing protein</fullName>
    </recommendedName>
</protein>
<dbReference type="InterPro" id="IPR051681">
    <property type="entry name" value="Ser/Thr_Kinases-Pseudokinases"/>
</dbReference>
<sequence length="384" mass="43970">MEALGAGYFGEVRLGYWLTVPVACKILFNKCFQNKSEFQLFVREVKVLSELRHPNVIYYFGVCMHPRGKIIVTEFMENGSLYNLLRNSGINTAERISIAQDIALGVKYLHSQNILHRDLTSKNILLNNAMVAKVADFGLSKQKITGEDVSFTMGSIPWMAPEVLVSANNFNEKSDVYSYGIILWETFSRSSPCPMNLAHHHFAVKVCDEHYRPPLPELPEKWSFLIQKCWHHLPEERPPIYVILELLVQIKNEYELQQIQQLARKVERKMQKDMELPKRTTSTGVTPRKHHKKVRSSSTTPRLSRKTHKKSSSTTNSPKLNRSHANSSSSSRLKKSGNTTTRNPLPRQENTLQPSSMSPRLHRKSNSHPEFSLNLLVNSQPHIT</sequence>
<comment type="catalytic activity">
    <reaction evidence="6">
        <text>L-seryl-[protein] + ATP = O-phospho-L-seryl-[protein] + ADP + H(+)</text>
        <dbReference type="Rhea" id="RHEA:17989"/>
        <dbReference type="Rhea" id="RHEA-COMP:9863"/>
        <dbReference type="Rhea" id="RHEA-COMP:11604"/>
        <dbReference type="ChEBI" id="CHEBI:15378"/>
        <dbReference type="ChEBI" id="CHEBI:29999"/>
        <dbReference type="ChEBI" id="CHEBI:30616"/>
        <dbReference type="ChEBI" id="CHEBI:83421"/>
        <dbReference type="ChEBI" id="CHEBI:456216"/>
        <dbReference type="EC" id="2.7.11.1"/>
    </reaction>
</comment>
<reference evidence="10" key="1">
    <citation type="journal article" date="2020" name="J. Eukaryot. Microbiol.">
        <title>De novo Sequencing, Assembly and Annotation of the Transcriptome for the Free-Living Testate Amoeba Arcella intermedia.</title>
        <authorList>
            <person name="Ribeiro G.M."/>
            <person name="Porfirio-Sousa A.L."/>
            <person name="Maurer-Alcala X.X."/>
            <person name="Katz L.A."/>
            <person name="Lahr D.J.G."/>
        </authorList>
    </citation>
    <scope>NUCLEOTIDE SEQUENCE</scope>
</reference>
<dbReference type="InterPro" id="IPR000719">
    <property type="entry name" value="Prot_kinase_dom"/>
</dbReference>
<proteinExistence type="predicted"/>
<keyword evidence="3" id="KW-0418">Kinase</keyword>
<feature type="compositionally biased region" description="Polar residues" evidence="8">
    <location>
        <begin position="337"/>
        <end position="358"/>
    </location>
</feature>
<evidence type="ECO:0000256" key="3">
    <source>
        <dbReference type="ARBA" id="ARBA00022777"/>
    </source>
</evidence>
<dbReference type="AlphaFoldDB" id="A0A6B2L6J4"/>
<dbReference type="Pfam" id="PF07714">
    <property type="entry name" value="PK_Tyr_Ser-Thr"/>
    <property type="match status" value="1"/>
</dbReference>
<name>A0A6B2L6J4_9EUKA</name>
<feature type="compositionally biased region" description="Polar residues" evidence="8">
    <location>
        <begin position="375"/>
        <end position="384"/>
    </location>
</feature>
<keyword evidence="2 7" id="KW-0547">Nucleotide-binding</keyword>
<dbReference type="PANTHER" id="PTHR44329:SF288">
    <property type="entry name" value="MITOGEN-ACTIVATED PROTEIN KINASE KINASE KINASE 20"/>
    <property type="match status" value="1"/>
</dbReference>
<keyword evidence="4 7" id="KW-0067">ATP-binding</keyword>
<dbReference type="InterPro" id="IPR008266">
    <property type="entry name" value="Tyr_kinase_AS"/>
</dbReference>
<dbReference type="Gene3D" id="1.10.510.10">
    <property type="entry name" value="Transferase(Phosphotransferase) domain 1"/>
    <property type="match status" value="1"/>
</dbReference>
<dbReference type="EMBL" id="GIBP01003528">
    <property type="protein sequence ID" value="NDV32497.1"/>
    <property type="molecule type" value="Transcribed_RNA"/>
</dbReference>
<organism evidence="10">
    <name type="scientific">Arcella intermedia</name>
    <dbReference type="NCBI Taxonomy" id="1963864"/>
    <lineage>
        <taxon>Eukaryota</taxon>
        <taxon>Amoebozoa</taxon>
        <taxon>Tubulinea</taxon>
        <taxon>Elardia</taxon>
        <taxon>Arcellinida</taxon>
        <taxon>Sphaerothecina</taxon>
        <taxon>Arcellidae</taxon>
        <taxon>Arcella</taxon>
    </lineage>
</organism>
<dbReference type="PRINTS" id="PR00109">
    <property type="entry name" value="TYRKINASE"/>
</dbReference>
<feature type="binding site" evidence="7">
    <location>
        <position position="25"/>
    </location>
    <ligand>
        <name>ATP</name>
        <dbReference type="ChEBI" id="CHEBI:30616"/>
    </ligand>
</feature>